<dbReference type="InterPro" id="IPR004045">
    <property type="entry name" value="Glutathione_S-Trfase_N"/>
</dbReference>
<dbReference type="SUPFAM" id="SSF47616">
    <property type="entry name" value="GST C-terminal domain-like"/>
    <property type="match status" value="1"/>
</dbReference>
<evidence type="ECO:0000259" key="2">
    <source>
        <dbReference type="PROSITE" id="PS50405"/>
    </source>
</evidence>
<keyword evidence="4" id="KW-1185">Reference proteome</keyword>
<evidence type="ECO:0000313" key="4">
    <source>
        <dbReference type="Proteomes" id="UP000591131"/>
    </source>
</evidence>
<dbReference type="Gene3D" id="1.20.1050.10">
    <property type="match status" value="1"/>
</dbReference>
<dbReference type="Pfam" id="PF02798">
    <property type="entry name" value="GST_N"/>
    <property type="match status" value="1"/>
</dbReference>
<dbReference type="InterPro" id="IPR040079">
    <property type="entry name" value="Glutathione_S-Trfase"/>
</dbReference>
<accession>A0A7J6M690</accession>
<feature type="domain" description="GST N-terminal" evidence="1">
    <location>
        <begin position="2"/>
        <end position="81"/>
    </location>
</feature>
<dbReference type="GO" id="GO:0006749">
    <property type="term" value="P:glutathione metabolic process"/>
    <property type="evidence" value="ECO:0007669"/>
    <property type="project" value="TreeGrafter"/>
</dbReference>
<protein>
    <submittedName>
        <fullName evidence="3">Glutathione S-transferase A4</fullName>
    </submittedName>
</protein>
<dbReference type="EMBL" id="JAAPAO010000221">
    <property type="protein sequence ID" value="KAF4667009.1"/>
    <property type="molecule type" value="Genomic_DNA"/>
</dbReference>
<proteinExistence type="predicted"/>
<dbReference type="GO" id="GO:0004364">
    <property type="term" value="F:glutathione transferase activity"/>
    <property type="evidence" value="ECO:0007669"/>
    <property type="project" value="TreeGrafter"/>
</dbReference>
<gene>
    <name evidence="3" type="primary">GSTA4_1</name>
    <name evidence="3" type="ORF">FOL47_003799</name>
</gene>
<dbReference type="InterPro" id="IPR004046">
    <property type="entry name" value="GST_C"/>
</dbReference>
<dbReference type="InterPro" id="IPR036282">
    <property type="entry name" value="Glutathione-S-Trfase_C_sf"/>
</dbReference>
<reference evidence="3 4" key="1">
    <citation type="submission" date="2020-04" db="EMBL/GenBank/DDBJ databases">
        <title>Perkinsus chesapeaki whole genome sequence.</title>
        <authorList>
            <person name="Bogema D.R."/>
        </authorList>
    </citation>
    <scope>NUCLEOTIDE SEQUENCE [LARGE SCALE GENOMIC DNA]</scope>
    <source>
        <strain evidence="3">ATCC PRA-425</strain>
    </source>
</reference>
<dbReference type="OrthoDB" id="411949at2759"/>
<dbReference type="Proteomes" id="UP000591131">
    <property type="component" value="Unassembled WGS sequence"/>
</dbReference>
<feature type="domain" description="GST C-terminal" evidence="2">
    <location>
        <begin position="83"/>
        <end position="208"/>
    </location>
</feature>
<dbReference type="SFLD" id="SFLDS00019">
    <property type="entry name" value="Glutathione_Transferase_(cytos"/>
    <property type="match status" value="1"/>
</dbReference>
<dbReference type="InterPro" id="IPR036249">
    <property type="entry name" value="Thioredoxin-like_sf"/>
</dbReference>
<dbReference type="Gene3D" id="3.40.30.10">
    <property type="entry name" value="Glutaredoxin"/>
    <property type="match status" value="1"/>
</dbReference>
<dbReference type="InterPro" id="IPR050213">
    <property type="entry name" value="GST_superfamily"/>
</dbReference>
<comment type="caution">
    <text evidence="3">The sequence shown here is derived from an EMBL/GenBank/DDBJ whole genome shotgun (WGS) entry which is preliminary data.</text>
</comment>
<dbReference type="PANTHER" id="PTHR11571">
    <property type="entry name" value="GLUTATHIONE S-TRANSFERASE"/>
    <property type="match status" value="1"/>
</dbReference>
<name>A0A7J6M690_PERCH</name>
<sequence length="226" mass="25435">MTSFKFHYFYGRGRAEGIRFALGLAGVDYEDEFIRNRQDMLDLMPRLRYGQVPMLETPEGDCLVQSGAIIRYIARRFNLYGASEGKEERVDEIIEAANDALEPLLDVAMRFKTGVTFEEVVQAKGVKSLKYINIWESQLHDGKFIAGTTKPTVADSCALRVVEEAVDVLGIDKVLNKSPKLSTWRDTMLHLPNIAKFMKSSHRMPSTVDDAVAKKYHAEIAAGLGW</sequence>
<dbReference type="PROSITE" id="PS50404">
    <property type="entry name" value="GST_NTER"/>
    <property type="match status" value="1"/>
</dbReference>
<dbReference type="PROSITE" id="PS50405">
    <property type="entry name" value="GST_CTER"/>
    <property type="match status" value="1"/>
</dbReference>
<dbReference type="Pfam" id="PF14497">
    <property type="entry name" value="GST_C_3"/>
    <property type="match status" value="1"/>
</dbReference>
<evidence type="ECO:0000313" key="3">
    <source>
        <dbReference type="EMBL" id="KAF4667009.1"/>
    </source>
</evidence>
<dbReference type="SUPFAM" id="SSF52833">
    <property type="entry name" value="Thioredoxin-like"/>
    <property type="match status" value="1"/>
</dbReference>
<dbReference type="AlphaFoldDB" id="A0A7J6M690"/>
<dbReference type="CDD" id="cd03039">
    <property type="entry name" value="GST_N_Sigma_like"/>
    <property type="match status" value="1"/>
</dbReference>
<organism evidence="3 4">
    <name type="scientific">Perkinsus chesapeaki</name>
    <name type="common">Clam parasite</name>
    <name type="synonym">Perkinsus andrewsi</name>
    <dbReference type="NCBI Taxonomy" id="330153"/>
    <lineage>
        <taxon>Eukaryota</taxon>
        <taxon>Sar</taxon>
        <taxon>Alveolata</taxon>
        <taxon>Perkinsozoa</taxon>
        <taxon>Perkinsea</taxon>
        <taxon>Perkinsida</taxon>
        <taxon>Perkinsidae</taxon>
        <taxon>Perkinsus</taxon>
    </lineage>
</organism>
<dbReference type="PANTHER" id="PTHR11571:SF230">
    <property type="entry name" value="GLUTATHIONE TRANSFERASE"/>
    <property type="match status" value="1"/>
</dbReference>
<dbReference type="InterPro" id="IPR010987">
    <property type="entry name" value="Glutathione-S-Trfase_C-like"/>
</dbReference>
<evidence type="ECO:0000259" key="1">
    <source>
        <dbReference type="PROSITE" id="PS50404"/>
    </source>
</evidence>
<keyword evidence="3" id="KW-0808">Transferase</keyword>